<name>A0A378ICM7_9GAMM</name>
<keyword evidence="5 6" id="KW-0234">DNA repair</keyword>
<dbReference type="PIRSF" id="PIRSF018267">
    <property type="entry name" value="VSR_endonuc"/>
    <property type="match status" value="1"/>
</dbReference>
<dbReference type="AlphaFoldDB" id="A0A378ICM7"/>
<protein>
    <recommendedName>
        <fullName evidence="6">Very short patch repair endonuclease</fullName>
        <ecNumber evidence="6">3.1.-.-</ecNumber>
    </recommendedName>
</protein>
<evidence type="ECO:0000256" key="6">
    <source>
        <dbReference type="PIRNR" id="PIRNR018267"/>
    </source>
</evidence>
<evidence type="ECO:0000256" key="5">
    <source>
        <dbReference type="ARBA" id="ARBA00023204"/>
    </source>
</evidence>
<proteinExistence type="inferred from homology"/>
<dbReference type="NCBIfam" id="TIGR00632">
    <property type="entry name" value="vsr"/>
    <property type="match status" value="1"/>
</dbReference>
<evidence type="ECO:0000313" key="7">
    <source>
        <dbReference type="EMBL" id="KTC75527.1"/>
    </source>
</evidence>
<dbReference type="STRING" id="28083.Lbir_0439"/>
<gene>
    <name evidence="8" type="primary">vsr</name>
    <name evidence="7" type="ORF">Lbir_0439</name>
    <name evidence="8" type="ORF">NCTC12437_02549</name>
</gene>
<dbReference type="Proteomes" id="UP000255066">
    <property type="component" value="Unassembled WGS sequence"/>
</dbReference>
<keyword evidence="1 6" id="KW-0540">Nuclease</keyword>
<dbReference type="OrthoDB" id="9801520at2"/>
<keyword evidence="3 6" id="KW-0227">DNA damage</keyword>
<accession>A0A378ICM7</accession>
<dbReference type="GO" id="GO:0006298">
    <property type="term" value="P:mismatch repair"/>
    <property type="evidence" value="ECO:0007669"/>
    <property type="project" value="UniProtKB-UniRule"/>
</dbReference>
<organism evidence="8 10">
    <name type="scientific">Legionella birminghamensis</name>
    <dbReference type="NCBI Taxonomy" id="28083"/>
    <lineage>
        <taxon>Bacteria</taxon>
        <taxon>Pseudomonadati</taxon>
        <taxon>Pseudomonadota</taxon>
        <taxon>Gammaproteobacteria</taxon>
        <taxon>Legionellales</taxon>
        <taxon>Legionellaceae</taxon>
        <taxon>Legionella</taxon>
    </lineage>
</organism>
<keyword evidence="9" id="KW-1185">Reference proteome</keyword>
<keyword evidence="4 6" id="KW-0378">Hydrolase</keyword>
<comment type="function">
    <text evidence="6">May nick specific sequences that contain T:G mispairs resulting from m5C-deamination.</text>
</comment>
<evidence type="ECO:0000256" key="3">
    <source>
        <dbReference type="ARBA" id="ARBA00022763"/>
    </source>
</evidence>
<evidence type="ECO:0000313" key="8">
    <source>
        <dbReference type="EMBL" id="STX32753.1"/>
    </source>
</evidence>
<reference evidence="7 9" key="1">
    <citation type="submission" date="2015-11" db="EMBL/GenBank/DDBJ databases">
        <title>Genomic analysis of 38 Legionella species identifies large and diverse effector repertoires.</title>
        <authorList>
            <person name="Burstein D."/>
            <person name="Amaro F."/>
            <person name="Zusman T."/>
            <person name="Lifshitz Z."/>
            <person name="Cohen O."/>
            <person name="Gilbert J.A."/>
            <person name="Pupko T."/>
            <person name="Shuman H.A."/>
            <person name="Segal G."/>
        </authorList>
    </citation>
    <scope>NUCLEOTIDE SEQUENCE [LARGE SCALE GENOMIC DNA]</scope>
    <source>
        <strain evidence="7 9">CDC#1407-AL-14</strain>
    </source>
</reference>
<dbReference type="EC" id="3.1.-.-" evidence="6"/>
<keyword evidence="2 6" id="KW-0255">Endonuclease</keyword>
<sequence>MDQFSKEIRSKIMSRIRSKNTAPEIFIRHILHNMGLRYRLHVKKLPGKPDIFFKKYNAVIFYNGCFWHGHYCKQSHIPKTNKKYWYDKISKNKLRDQENIQKLLDLNFRVLVIWGCTHRGKGKTAINDLAQQVYKWIKSNERYNELPFI</sequence>
<evidence type="ECO:0000313" key="9">
    <source>
        <dbReference type="Proteomes" id="UP000054735"/>
    </source>
</evidence>
<dbReference type="Pfam" id="PF03852">
    <property type="entry name" value="Vsr"/>
    <property type="match status" value="1"/>
</dbReference>
<dbReference type="CDD" id="cd00221">
    <property type="entry name" value="Vsr"/>
    <property type="match status" value="1"/>
</dbReference>
<dbReference type="EMBL" id="UGNW01000001">
    <property type="protein sequence ID" value="STX32753.1"/>
    <property type="molecule type" value="Genomic_DNA"/>
</dbReference>
<dbReference type="GO" id="GO:0004519">
    <property type="term" value="F:endonuclease activity"/>
    <property type="evidence" value="ECO:0007669"/>
    <property type="project" value="UniProtKB-KW"/>
</dbReference>
<dbReference type="InterPro" id="IPR004603">
    <property type="entry name" value="DNA_mismatch_endonuc_vsr"/>
</dbReference>
<comment type="similarity">
    <text evidence="6">Belongs to the vsr family.</text>
</comment>
<dbReference type="EMBL" id="LNXT01000004">
    <property type="protein sequence ID" value="KTC75527.1"/>
    <property type="molecule type" value="Genomic_DNA"/>
</dbReference>
<evidence type="ECO:0000256" key="1">
    <source>
        <dbReference type="ARBA" id="ARBA00022722"/>
    </source>
</evidence>
<dbReference type="Proteomes" id="UP000054735">
    <property type="component" value="Unassembled WGS sequence"/>
</dbReference>
<dbReference type="Gene3D" id="3.40.960.10">
    <property type="entry name" value="VSR Endonuclease"/>
    <property type="match status" value="1"/>
</dbReference>
<dbReference type="RefSeq" id="WP_058522557.1">
    <property type="nucleotide sequence ID" value="NZ_CAAAHV010000063.1"/>
</dbReference>
<dbReference type="InterPro" id="IPR011335">
    <property type="entry name" value="Restrct_endonuc-II-like"/>
</dbReference>
<dbReference type="SUPFAM" id="SSF52980">
    <property type="entry name" value="Restriction endonuclease-like"/>
    <property type="match status" value="1"/>
</dbReference>
<dbReference type="GO" id="GO:0016787">
    <property type="term" value="F:hydrolase activity"/>
    <property type="evidence" value="ECO:0007669"/>
    <property type="project" value="UniProtKB-KW"/>
</dbReference>
<evidence type="ECO:0000256" key="4">
    <source>
        <dbReference type="ARBA" id="ARBA00022801"/>
    </source>
</evidence>
<evidence type="ECO:0000256" key="2">
    <source>
        <dbReference type="ARBA" id="ARBA00022759"/>
    </source>
</evidence>
<reference evidence="8 10" key="2">
    <citation type="submission" date="2018-06" db="EMBL/GenBank/DDBJ databases">
        <authorList>
            <consortium name="Pathogen Informatics"/>
            <person name="Doyle S."/>
        </authorList>
    </citation>
    <scope>NUCLEOTIDE SEQUENCE [LARGE SCALE GENOMIC DNA]</scope>
    <source>
        <strain evidence="8 10">NCTC12437</strain>
    </source>
</reference>
<evidence type="ECO:0000313" key="10">
    <source>
        <dbReference type="Proteomes" id="UP000255066"/>
    </source>
</evidence>